<evidence type="ECO:0000256" key="1">
    <source>
        <dbReference type="ARBA" id="ARBA00022723"/>
    </source>
</evidence>
<dbReference type="STRING" id="1618392.UW41_C0013G0009"/>
<sequence length="383" mass="41855">MKEKLSRITKLTSDLVEIRSETKNQVKVEEALDFVSSYLKDLNLTEVEFENNGVVSKLWVVPGQEFPLKILLCGHIDVVDANDDQYVPKIEDGIMYGRGTGDMKGHDAAMIIALKDYVEKGGSGSVGLLLTGDEEVGGLNGARFVLEQGISTELVFIPDGEFDFAIVESEKAPHHFHVKAIGPGGHASKAFMIDNPINRLLKVYHGMQAKYAVATKEKNWNSTFEMTTIKTGVNSENAIASEVDAWFSWRFPIEQFSFEEGVNDIVNLCEENGCRLITETIKDANGSVIEKAGHGGGEGCFTDLNDPAVKLWKDVTEGVLGRGIGKANMHGATDGRHFYNKGSKVLITSANSGGAHVEDGEWVDLQSLAQLSEAIERYLELVG</sequence>
<dbReference type="AlphaFoldDB" id="A0A0G1HQR3"/>
<proteinExistence type="predicted"/>
<keyword evidence="2" id="KW-0378">Hydrolase</keyword>
<dbReference type="GO" id="GO:0008777">
    <property type="term" value="F:acetylornithine deacetylase activity"/>
    <property type="evidence" value="ECO:0007669"/>
    <property type="project" value="TreeGrafter"/>
</dbReference>
<dbReference type="InterPro" id="IPR050072">
    <property type="entry name" value="Peptidase_M20A"/>
</dbReference>
<dbReference type="GO" id="GO:0046872">
    <property type="term" value="F:metal ion binding"/>
    <property type="evidence" value="ECO:0007669"/>
    <property type="project" value="UniProtKB-KW"/>
</dbReference>
<dbReference type="EMBL" id="LCIE01000013">
    <property type="protein sequence ID" value="KKT49018.1"/>
    <property type="molecule type" value="Genomic_DNA"/>
</dbReference>
<feature type="domain" description="Peptidase M20 dimerisation" evidence="3">
    <location>
        <begin position="175"/>
        <end position="271"/>
    </location>
</feature>
<dbReference type="Proteomes" id="UP000034172">
    <property type="component" value="Unassembled WGS sequence"/>
</dbReference>
<dbReference type="Gene3D" id="3.40.630.10">
    <property type="entry name" value="Zn peptidases"/>
    <property type="match status" value="1"/>
</dbReference>
<dbReference type="InterPro" id="IPR002933">
    <property type="entry name" value="Peptidase_M20"/>
</dbReference>
<dbReference type="Pfam" id="PF01546">
    <property type="entry name" value="Peptidase_M20"/>
    <property type="match status" value="1"/>
</dbReference>
<dbReference type="InterPro" id="IPR011650">
    <property type="entry name" value="Peptidase_M20_dimer"/>
</dbReference>
<organism evidence="4 5">
    <name type="scientific">Candidatus Collierbacteria bacterium GW2011_GWC2_44_18</name>
    <dbReference type="NCBI Taxonomy" id="1618392"/>
    <lineage>
        <taxon>Bacteria</taxon>
        <taxon>Candidatus Collieribacteriota</taxon>
    </lineage>
</organism>
<evidence type="ECO:0000259" key="3">
    <source>
        <dbReference type="Pfam" id="PF07687"/>
    </source>
</evidence>
<dbReference type="Gene3D" id="3.30.70.360">
    <property type="match status" value="1"/>
</dbReference>
<evidence type="ECO:0000256" key="2">
    <source>
        <dbReference type="ARBA" id="ARBA00022801"/>
    </source>
</evidence>
<evidence type="ECO:0000313" key="5">
    <source>
        <dbReference type="Proteomes" id="UP000034172"/>
    </source>
</evidence>
<dbReference type="PANTHER" id="PTHR43808:SF31">
    <property type="entry name" value="N-ACETYL-L-CITRULLINE DEACETYLASE"/>
    <property type="match status" value="1"/>
</dbReference>
<keyword evidence="1" id="KW-0479">Metal-binding</keyword>
<comment type="caution">
    <text evidence="4">The sequence shown here is derived from an EMBL/GenBank/DDBJ whole genome shotgun (WGS) entry which is preliminary data.</text>
</comment>
<dbReference type="SUPFAM" id="SSF55031">
    <property type="entry name" value="Bacterial exopeptidase dimerisation domain"/>
    <property type="match status" value="1"/>
</dbReference>
<name>A0A0G1HQR3_9BACT</name>
<reference evidence="4 5" key="1">
    <citation type="journal article" date="2015" name="Nature">
        <title>rRNA introns, odd ribosomes, and small enigmatic genomes across a large radiation of phyla.</title>
        <authorList>
            <person name="Brown C.T."/>
            <person name="Hug L.A."/>
            <person name="Thomas B.C."/>
            <person name="Sharon I."/>
            <person name="Castelle C.J."/>
            <person name="Singh A."/>
            <person name="Wilkins M.J."/>
            <person name="Williams K.H."/>
            <person name="Banfield J.F."/>
        </authorList>
    </citation>
    <scope>NUCLEOTIDE SEQUENCE [LARGE SCALE GENOMIC DNA]</scope>
</reference>
<dbReference type="GO" id="GO:0006526">
    <property type="term" value="P:L-arginine biosynthetic process"/>
    <property type="evidence" value="ECO:0007669"/>
    <property type="project" value="TreeGrafter"/>
</dbReference>
<evidence type="ECO:0000313" key="4">
    <source>
        <dbReference type="EMBL" id="KKT49018.1"/>
    </source>
</evidence>
<dbReference type="InterPro" id="IPR036264">
    <property type="entry name" value="Bact_exopeptidase_dim_dom"/>
</dbReference>
<dbReference type="SUPFAM" id="SSF53187">
    <property type="entry name" value="Zn-dependent exopeptidases"/>
    <property type="match status" value="1"/>
</dbReference>
<dbReference type="Pfam" id="PF07687">
    <property type="entry name" value="M20_dimer"/>
    <property type="match status" value="1"/>
</dbReference>
<dbReference type="PANTHER" id="PTHR43808">
    <property type="entry name" value="ACETYLORNITHINE DEACETYLASE"/>
    <property type="match status" value="1"/>
</dbReference>
<protein>
    <submittedName>
        <fullName evidence="4">Peptidase M20</fullName>
    </submittedName>
</protein>
<accession>A0A0G1HQR3</accession>
<gene>
    <name evidence="4" type="ORF">UW41_C0013G0009</name>
</gene>